<proteinExistence type="predicted"/>
<reference evidence="2" key="1">
    <citation type="submission" date="2020-05" db="EMBL/GenBank/DDBJ databases">
        <authorList>
            <person name="Chiriac C."/>
            <person name="Salcher M."/>
            <person name="Ghai R."/>
            <person name="Kavagutti S V."/>
        </authorList>
    </citation>
    <scope>NUCLEOTIDE SEQUENCE</scope>
</reference>
<keyword evidence="1" id="KW-0812">Transmembrane</keyword>
<keyword evidence="1" id="KW-0472">Membrane</keyword>
<feature type="transmembrane region" description="Helical" evidence="1">
    <location>
        <begin position="39"/>
        <end position="61"/>
    </location>
</feature>
<keyword evidence="1" id="KW-1133">Transmembrane helix</keyword>
<accession>A0A6J7EFL1</accession>
<dbReference type="AlphaFoldDB" id="A0A6J7EFL1"/>
<evidence type="ECO:0000256" key="1">
    <source>
        <dbReference type="SAM" id="Phobius"/>
    </source>
</evidence>
<dbReference type="Pfam" id="PF05437">
    <property type="entry name" value="AzlD"/>
    <property type="match status" value="1"/>
</dbReference>
<dbReference type="InterPro" id="IPR008407">
    <property type="entry name" value="Brnchd-chn_aa_trnsp_AzlD"/>
</dbReference>
<feature type="transmembrane region" description="Helical" evidence="1">
    <location>
        <begin position="6"/>
        <end position="27"/>
    </location>
</feature>
<organism evidence="2">
    <name type="scientific">freshwater metagenome</name>
    <dbReference type="NCBI Taxonomy" id="449393"/>
    <lineage>
        <taxon>unclassified sequences</taxon>
        <taxon>metagenomes</taxon>
        <taxon>ecological metagenomes</taxon>
    </lineage>
</organism>
<protein>
    <submittedName>
        <fullName evidence="2">Unannotated protein</fullName>
    </submittedName>
</protein>
<sequence length="108" mass="11531">MEGAQVSTIWIAVIGTSLIAFGLKYFGHSVPEKYLSNPRALRINTLIPIALLSALVAVQTFSDRSKLVLDQRIAGMAVAVIALSFKAPFPVVVIGSAASSALTFHYLK</sequence>
<name>A0A6J7EFL1_9ZZZZ</name>
<feature type="transmembrane region" description="Helical" evidence="1">
    <location>
        <begin position="73"/>
        <end position="98"/>
    </location>
</feature>
<dbReference type="EMBL" id="CAFBLZ010000008">
    <property type="protein sequence ID" value="CAB4882107.1"/>
    <property type="molecule type" value="Genomic_DNA"/>
</dbReference>
<evidence type="ECO:0000313" key="2">
    <source>
        <dbReference type="EMBL" id="CAB4882107.1"/>
    </source>
</evidence>
<gene>
    <name evidence="2" type="ORF">UFOPK3482_00185</name>
</gene>